<evidence type="ECO:0000313" key="2">
    <source>
        <dbReference type="EMBL" id="KOO21593.1"/>
    </source>
</evidence>
<reference evidence="3" key="1">
    <citation type="journal article" date="2015" name="PLoS Genet.">
        <title>Genome Sequence and Transcriptome Analyses of Chrysochromulina tobin: Metabolic Tools for Enhanced Algal Fitness in the Prominent Order Prymnesiales (Haptophyceae).</title>
        <authorList>
            <person name="Hovde B.T."/>
            <person name="Deodato C.R."/>
            <person name="Hunsperger H.M."/>
            <person name="Ryken S.A."/>
            <person name="Yost W."/>
            <person name="Jha R.K."/>
            <person name="Patterson J."/>
            <person name="Monnat R.J. Jr."/>
            <person name="Barlow S.B."/>
            <person name="Starkenburg S.R."/>
            <person name="Cattolico R.A."/>
        </authorList>
    </citation>
    <scope>NUCLEOTIDE SEQUENCE</scope>
    <source>
        <strain evidence="3">CCMP291</strain>
    </source>
</reference>
<accession>A0A0M0J5U9</accession>
<keyword evidence="1" id="KW-0812">Transmembrane</keyword>
<comment type="caution">
    <text evidence="2">The sequence shown here is derived from an EMBL/GenBank/DDBJ whole genome shotgun (WGS) entry which is preliminary data.</text>
</comment>
<keyword evidence="1" id="KW-0472">Membrane</keyword>
<keyword evidence="1" id="KW-1133">Transmembrane helix</keyword>
<name>A0A0M0J5U9_9EUKA</name>
<sequence length="471" mass="51524">MDLDQVNLDVDNTGARAPRAGVVNSSTRFLLLRRALGMKISGEELKTAQMSLFLFVYYLVWNWFRFDSLFAASTLAIYEDALSKLPGVSATSSPYCSRMPDGVLRDLHSGEKCVLAFRDAIEVDDLYNFLTTELLDIPGALFGVCENCAMSITQSPKGIQVLTEADFICTDSDVHEFGTAELTTKPSCMLDELIGQPGSIDYEWAANPTTLTAPCCNNATLILASMLLLSRSSLSGGGVAADDLADLMLMNANRLNDAKRGFVLQHVHGDGNFVQVLVSRGERVLGLKYGAFFQDEGCRDPNFVKHWNENHDGMLATNGTYENTYDAASTSQPRFFVLEFPAFALPLLVEMQPIHEGGAIVYQNCVAITQLVLFFKTFADAKAFSILERLVNLFAEGADEIGGLLIVVLVSCAVFTATASLMFGVFHPSLKYSTITRLFVIFAESFNGLIAGTELNEQMVDSNTTGIFIHL</sequence>
<keyword evidence="3" id="KW-1185">Reference proteome</keyword>
<protein>
    <submittedName>
        <fullName evidence="2">Uncharacterized protein</fullName>
    </submittedName>
</protein>
<dbReference type="EMBL" id="JWZX01003350">
    <property type="protein sequence ID" value="KOO21593.1"/>
    <property type="molecule type" value="Genomic_DNA"/>
</dbReference>
<proteinExistence type="predicted"/>
<evidence type="ECO:0000313" key="3">
    <source>
        <dbReference type="Proteomes" id="UP000037460"/>
    </source>
</evidence>
<dbReference type="Proteomes" id="UP000037460">
    <property type="component" value="Unassembled WGS sequence"/>
</dbReference>
<organism evidence="2 3">
    <name type="scientific">Chrysochromulina tobinii</name>
    <dbReference type="NCBI Taxonomy" id="1460289"/>
    <lineage>
        <taxon>Eukaryota</taxon>
        <taxon>Haptista</taxon>
        <taxon>Haptophyta</taxon>
        <taxon>Prymnesiophyceae</taxon>
        <taxon>Prymnesiales</taxon>
        <taxon>Chrysochromulinaceae</taxon>
        <taxon>Chrysochromulina</taxon>
    </lineage>
</organism>
<feature type="transmembrane region" description="Helical" evidence="1">
    <location>
        <begin position="401"/>
        <end position="426"/>
    </location>
</feature>
<dbReference type="AlphaFoldDB" id="A0A0M0J5U9"/>
<evidence type="ECO:0000256" key="1">
    <source>
        <dbReference type="SAM" id="Phobius"/>
    </source>
</evidence>
<gene>
    <name evidence="2" type="ORF">Ctob_000532</name>
</gene>